<dbReference type="SUPFAM" id="SSF51556">
    <property type="entry name" value="Metallo-dependent hydrolases"/>
    <property type="match status" value="1"/>
</dbReference>
<dbReference type="AlphaFoldDB" id="A0A512NCX7"/>
<dbReference type="PANTHER" id="PTHR43569">
    <property type="entry name" value="AMIDOHYDROLASE"/>
    <property type="match status" value="1"/>
</dbReference>
<evidence type="ECO:0000259" key="2">
    <source>
        <dbReference type="Pfam" id="PF04909"/>
    </source>
</evidence>
<evidence type="ECO:0000313" key="3">
    <source>
        <dbReference type="EMBL" id="GEP56796.1"/>
    </source>
</evidence>
<sequence>MADAEYRGLIHRNNADLAAWLAKRPAEKALEPDLPIIDPHHHLWDAPHRDRGRYFLSELLDDTGGGHNIVSTVFLECQAMFRATGPDEMKPVGEVEFVNGIAAQSASGQYGKMRACEAIIGWADLMLGSRVRAVLEAEIAVAGGRFRGVRYGTSWDEGLAGKHVSRPIPRHRLLDPKFREGFAELGKLGLTFDSWHFFPQLPDLLDIARAFPGQTIIVDHVGGHLGIGQYAGKQAETLPVWKKNMQDLAGCPNVVVKLGGLGMTSFGFGFELREMPPSSQELAAVWRPYIETCIELFGPERCMFESNFPPDKQSCGYTELWNAFKLITKGASVAEKKALYSGTAARVYRMIAP</sequence>
<protein>
    <submittedName>
        <fullName evidence="3">Amidohydrolase</fullName>
    </submittedName>
</protein>
<dbReference type="Gene3D" id="3.20.20.140">
    <property type="entry name" value="Metal-dependent hydrolases"/>
    <property type="match status" value="1"/>
</dbReference>
<gene>
    <name evidence="3" type="ORF">RSO01_39620</name>
</gene>
<feature type="domain" description="Amidohydrolase-related" evidence="2">
    <location>
        <begin position="37"/>
        <end position="349"/>
    </location>
</feature>
<dbReference type="PANTHER" id="PTHR43569:SF1">
    <property type="entry name" value="BLL3371 PROTEIN"/>
    <property type="match status" value="1"/>
</dbReference>
<accession>A0A512NCX7</accession>
<organism evidence="3 4">
    <name type="scientific">Reyranella soli</name>
    <dbReference type="NCBI Taxonomy" id="1230389"/>
    <lineage>
        <taxon>Bacteria</taxon>
        <taxon>Pseudomonadati</taxon>
        <taxon>Pseudomonadota</taxon>
        <taxon>Alphaproteobacteria</taxon>
        <taxon>Hyphomicrobiales</taxon>
        <taxon>Reyranellaceae</taxon>
        <taxon>Reyranella</taxon>
    </lineage>
</organism>
<evidence type="ECO:0000313" key="4">
    <source>
        <dbReference type="Proteomes" id="UP000321058"/>
    </source>
</evidence>
<dbReference type="InterPro" id="IPR052350">
    <property type="entry name" value="Metallo-dep_Lactonases"/>
</dbReference>
<dbReference type="Pfam" id="PF04909">
    <property type="entry name" value="Amidohydro_2"/>
    <property type="match status" value="1"/>
</dbReference>
<keyword evidence="3" id="KW-0378">Hydrolase</keyword>
<dbReference type="Proteomes" id="UP000321058">
    <property type="component" value="Unassembled WGS sequence"/>
</dbReference>
<dbReference type="GO" id="GO:0016787">
    <property type="term" value="F:hydrolase activity"/>
    <property type="evidence" value="ECO:0007669"/>
    <property type="project" value="UniProtKB-KW"/>
</dbReference>
<reference evidence="3 4" key="1">
    <citation type="submission" date="2019-07" db="EMBL/GenBank/DDBJ databases">
        <title>Whole genome shotgun sequence of Reyranella soli NBRC 108950.</title>
        <authorList>
            <person name="Hosoyama A."/>
            <person name="Uohara A."/>
            <person name="Ohji S."/>
            <person name="Ichikawa N."/>
        </authorList>
    </citation>
    <scope>NUCLEOTIDE SEQUENCE [LARGE SCALE GENOMIC DNA]</scope>
    <source>
        <strain evidence="3 4">NBRC 108950</strain>
    </source>
</reference>
<dbReference type="InterPro" id="IPR032466">
    <property type="entry name" value="Metal_Hydrolase"/>
</dbReference>
<keyword evidence="4" id="KW-1185">Reference proteome</keyword>
<dbReference type="OrthoDB" id="7183088at2"/>
<proteinExistence type="inferred from homology"/>
<evidence type="ECO:0000256" key="1">
    <source>
        <dbReference type="ARBA" id="ARBA00038310"/>
    </source>
</evidence>
<dbReference type="EMBL" id="BKAJ01000070">
    <property type="protein sequence ID" value="GEP56796.1"/>
    <property type="molecule type" value="Genomic_DNA"/>
</dbReference>
<name>A0A512NCX7_9HYPH</name>
<dbReference type="RefSeq" id="WP_147151077.1">
    <property type="nucleotide sequence ID" value="NZ_BKAJ01000070.1"/>
</dbReference>
<comment type="similarity">
    <text evidence="1">Belongs to the metallo-dependent hydrolases superfamily.</text>
</comment>
<comment type="caution">
    <text evidence="3">The sequence shown here is derived from an EMBL/GenBank/DDBJ whole genome shotgun (WGS) entry which is preliminary data.</text>
</comment>
<dbReference type="InterPro" id="IPR006680">
    <property type="entry name" value="Amidohydro-rel"/>
</dbReference>